<evidence type="ECO:0000313" key="1">
    <source>
        <dbReference type="EMBL" id="MBD0726449.1"/>
    </source>
</evidence>
<comment type="caution">
    <text evidence="1">The sequence shown here is derived from an EMBL/GenBank/DDBJ whole genome shotgun (WGS) entry which is preliminary data.</text>
</comment>
<gene>
    <name evidence="1" type="ORF">B6A10_14835</name>
</gene>
<reference evidence="1 2" key="1">
    <citation type="journal article" date="2020" name="Microbiol. Res.">
        <title>Flavobacterium pokkalii sp. nov., a novel plant growth promoting native rhizobacteria isolated from pokkali rice grown in coastal saline affected agricultural regions of southern India, Kerala.</title>
        <authorList>
            <person name="Menon R.R."/>
            <person name="Kumari S."/>
            <person name="Viver T."/>
            <person name="Rameshkumar N."/>
        </authorList>
    </citation>
    <scope>NUCLEOTIDE SEQUENCE [LARGE SCALE GENOMIC DNA]</scope>
    <source>
        <strain evidence="1 2">L1I52</strain>
    </source>
</reference>
<protein>
    <recommendedName>
        <fullName evidence="3">Monogalactosyldiacylglycerol (MGDG) synthase</fullName>
    </recommendedName>
</protein>
<proteinExistence type="predicted"/>
<organism evidence="1 2">
    <name type="scientific">Flavobacterium pokkalii</name>
    <dbReference type="NCBI Taxonomy" id="1940408"/>
    <lineage>
        <taxon>Bacteria</taxon>
        <taxon>Pseudomonadati</taxon>
        <taxon>Bacteroidota</taxon>
        <taxon>Flavobacteriia</taxon>
        <taxon>Flavobacteriales</taxon>
        <taxon>Flavobacteriaceae</taxon>
        <taxon>Flavobacterium</taxon>
    </lineage>
</organism>
<evidence type="ECO:0008006" key="3">
    <source>
        <dbReference type="Google" id="ProtNLM"/>
    </source>
</evidence>
<accession>A0ABR7UU47</accession>
<name>A0ABR7UU47_9FLAO</name>
<evidence type="ECO:0000313" key="2">
    <source>
        <dbReference type="Proteomes" id="UP000661715"/>
    </source>
</evidence>
<dbReference type="Gene3D" id="3.40.50.12580">
    <property type="match status" value="1"/>
</dbReference>
<dbReference type="EMBL" id="NASZ01000029">
    <property type="protein sequence ID" value="MBD0726449.1"/>
    <property type="molecule type" value="Genomic_DNA"/>
</dbReference>
<dbReference type="SUPFAM" id="SSF53756">
    <property type="entry name" value="UDP-Glycosyltransferase/glycogen phosphorylase"/>
    <property type="match status" value="1"/>
</dbReference>
<dbReference type="Proteomes" id="UP000661715">
    <property type="component" value="Unassembled WGS sequence"/>
</dbReference>
<sequence length="456" mass="53507">MEKTKILLLFPDGVGVRNYLYSDVFQKKSHDLILFHNFDPETISTIKKETSMDTEISIPKYKESLKEKFLRELICLSRLYYNKSKVNNPTLLNNWNRNQKTISKKLFYKTIECIAPFFTKYAAILKLEKAYQAAIRKNPFYDEVKAILKEIQPKIVFCSHQRALKAATIFAAAADLGIKTTTVIFSWDNLPKARLALRADNYLVWSKYMKEELHFYYPEIAAEKVHITGTPQFEFYADKTNIIEKKWFYEKYNLDPTKKIICFSGDDTKTSPDDPLYLKDMADELIKANLQNEYQILLRRCPVDFSGRFDAVVAEYKELIKEAPPLWYCNTSKDWNAVYPSREDVKLLVSTVYYADVVVNVGSTMAFDFAVYNKPCIFINYDQQNKTVKDWSVKTIYQYQHFKSMPDKEAVIWLNAKEEIIQKLVNMNYNKEAMLQWEKVVIGNYKEASQKIRQIL</sequence>
<dbReference type="InterPro" id="IPR043148">
    <property type="entry name" value="TagF_C"/>
</dbReference>
<keyword evidence="2" id="KW-1185">Reference proteome</keyword>